<protein>
    <submittedName>
        <fullName evidence="3">Uncharacterized protein</fullName>
    </submittedName>
</protein>
<feature type="coiled-coil region" evidence="1">
    <location>
        <begin position="149"/>
        <end position="176"/>
    </location>
</feature>
<dbReference type="EMBL" id="LDAU01000076">
    <property type="protein sequence ID" value="KRX08019.1"/>
    <property type="molecule type" value="Genomic_DNA"/>
</dbReference>
<proteinExistence type="predicted"/>
<feature type="compositionally biased region" description="Basic and acidic residues" evidence="2">
    <location>
        <begin position="59"/>
        <end position="74"/>
    </location>
</feature>
<evidence type="ECO:0000313" key="3">
    <source>
        <dbReference type="EMBL" id="KRX08019.1"/>
    </source>
</evidence>
<keyword evidence="4" id="KW-1185">Reference proteome</keyword>
<sequence>MNKEENNKSIIQNDSKNNNESPNKNNEFERRSKIIQLKLKNNELERLSVQSPDQNKNNKVTENKSKQKKQKSELKITFRDQYQDSEQETYKNQKLKYKNYDLSIQELNPMRYSEKVKIFGLNKNGYQQFGQQNKQKQDNQTYDNVIGNKNIKQTKINIAQNKYQNLKTELNILRNLVKSRNDSAVVKNRKPSQQKLQKIEMQNSKSEKLMQNSLSQDYASIVDFIINNYDDLNIAFNYIDKQILGDFQIIYNQNSQYCISQENVQNEKQFQNSQLQQTYEKQQQNKNLEEKCGQHESDQKNENQIQNIELIEEQSQKLKDQNQFGKQKLQINDQINKEKSQIQNQIEYEKKGEIQQKLDQNCEQEKQKEKKTNQEI</sequence>
<reference evidence="3 4" key="1">
    <citation type="journal article" date="2015" name="Sci. Rep.">
        <title>Genome of the facultative scuticociliatosis pathogen Pseudocohnilembus persalinus provides insight into its virulence through horizontal gene transfer.</title>
        <authorList>
            <person name="Xiong J."/>
            <person name="Wang G."/>
            <person name="Cheng J."/>
            <person name="Tian M."/>
            <person name="Pan X."/>
            <person name="Warren A."/>
            <person name="Jiang C."/>
            <person name="Yuan D."/>
            <person name="Miao W."/>
        </authorList>
    </citation>
    <scope>NUCLEOTIDE SEQUENCE [LARGE SCALE GENOMIC DNA]</scope>
    <source>
        <strain evidence="3">36N120E</strain>
    </source>
</reference>
<keyword evidence="1" id="KW-0175">Coiled coil</keyword>
<accession>A0A0V0R0J7</accession>
<feature type="coiled-coil region" evidence="1">
    <location>
        <begin position="301"/>
        <end position="328"/>
    </location>
</feature>
<feature type="compositionally biased region" description="Polar residues" evidence="2">
    <location>
        <begin position="48"/>
        <end position="58"/>
    </location>
</feature>
<dbReference type="InParanoid" id="A0A0V0R0J7"/>
<evidence type="ECO:0000256" key="1">
    <source>
        <dbReference type="SAM" id="Coils"/>
    </source>
</evidence>
<comment type="caution">
    <text evidence="3">The sequence shown here is derived from an EMBL/GenBank/DDBJ whole genome shotgun (WGS) entry which is preliminary data.</text>
</comment>
<organism evidence="3 4">
    <name type="scientific">Pseudocohnilembus persalinus</name>
    <name type="common">Ciliate</name>
    <dbReference type="NCBI Taxonomy" id="266149"/>
    <lineage>
        <taxon>Eukaryota</taxon>
        <taxon>Sar</taxon>
        <taxon>Alveolata</taxon>
        <taxon>Ciliophora</taxon>
        <taxon>Intramacronucleata</taxon>
        <taxon>Oligohymenophorea</taxon>
        <taxon>Scuticociliatia</taxon>
        <taxon>Philasterida</taxon>
        <taxon>Pseudocohnilembidae</taxon>
        <taxon>Pseudocohnilembus</taxon>
    </lineage>
</organism>
<evidence type="ECO:0000313" key="4">
    <source>
        <dbReference type="Proteomes" id="UP000054937"/>
    </source>
</evidence>
<evidence type="ECO:0000256" key="2">
    <source>
        <dbReference type="SAM" id="MobiDB-lite"/>
    </source>
</evidence>
<dbReference type="AlphaFoldDB" id="A0A0V0R0J7"/>
<name>A0A0V0R0J7_PSEPJ</name>
<gene>
    <name evidence="3" type="ORF">PPERSA_06197</name>
</gene>
<dbReference type="Proteomes" id="UP000054937">
    <property type="component" value="Unassembled WGS sequence"/>
</dbReference>
<feature type="compositionally biased region" description="Low complexity" evidence="2">
    <location>
        <begin position="13"/>
        <end position="25"/>
    </location>
</feature>
<feature type="region of interest" description="Disordered" evidence="2">
    <location>
        <begin position="1"/>
        <end position="74"/>
    </location>
</feature>